<evidence type="ECO:0000313" key="1">
    <source>
        <dbReference type="EMBL" id="PKU36907.1"/>
    </source>
</evidence>
<dbReference type="Proteomes" id="UP000233556">
    <property type="component" value="Unassembled WGS sequence"/>
</dbReference>
<keyword evidence="2" id="KW-1185">Reference proteome</keyword>
<evidence type="ECO:0000313" key="2">
    <source>
        <dbReference type="Proteomes" id="UP000233556"/>
    </source>
</evidence>
<reference evidence="2" key="2">
    <citation type="submission" date="2017-12" db="EMBL/GenBank/DDBJ databases">
        <title>Genome sequence of the Bar-tailed Godwit (Limosa lapponica baueri).</title>
        <authorList>
            <person name="Lima N.C.B."/>
            <person name="Parody-Merino A.M."/>
            <person name="Battley P.F."/>
            <person name="Fidler A.E."/>
            <person name="Prosdocimi F."/>
        </authorList>
    </citation>
    <scope>NUCLEOTIDE SEQUENCE [LARGE SCALE GENOMIC DNA]</scope>
</reference>
<organism evidence="1 2">
    <name type="scientific">Limosa lapponica baueri</name>
    <dbReference type="NCBI Taxonomy" id="1758121"/>
    <lineage>
        <taxon>Eukaryota</taxon>
        <taxon>Metazoa</taxon>
        <taxon>Chordata</taxon>
        <taxon>Craniata</taxon>
        <taxon>Vertebrata</taxon>
        <taxon>Euteleostomi</taxon>
        <taxon>Archelosauria</taxon>
        <taxon>Archosauria</taxon>
        <taxon>Dinosauria</taxon>
        <taxon>Saurischia</taxon>
        <taxon>Theropoda</taxon>
        <taxon>Coelurosauria</taxon>
        <taxon>Aves</taxon>
        <taxon>Neognathae</taxon>
        <taxon>Neoaves</taxon>
        <taxon>Charadriiformes</taxon>
        <taxon>Scolopacidae</taxon>
        <taxon>Limosa</taxon>
    </lineage>
</organism>
<accession>A0A2I0TT04</accession>
<gene>
    <name evidence="1" type="ORF">llap_12790</name>
</gene>
<dbReference type="EMBL" id="KZ507400">
    <property type="protein sequence ID" value="PKU36907.1"/>
    <property type="molecule type" value="Genomic_DNA"/>
</dbReference>
<dbReference type="AlphaFoldDB" id="A0A2I0TT04"/>
<protein>
    <submittedName>
        <fullName evidence="1">Uncharacterized protein</fullName>
    </submittedName>
</protein>
<proteinExistence type="predicted"/>
<sequence>MYILQASKFEEEMIGLVCYNTFVITLPMPFNNVPLALTAVTAHTKSEALDVAWIKLMQTMPSSGLHSCCTVNTESLSGDTGVEKQTSRTGWLVAVWVVVGASIARVLATASSAGSAETLQAAVLLQTYIRLGCGPVGPLWQRNLCWLLSKDLVAKAAGFQISHKPWDRLALSKDSPSRSRALDLAGEPPVNIRSKQGGEVELILVLAKIEVDSILIAYYSETASLTDSFY</sequence>
<reference evidence="2" key="1">
    <citation type="submission" date="2017-11" db="EMBL/GenBank/DDBJ databases">
        <authorList>
            <person name="Lima N.C."/>
            <person name="Parody-Merino A.M."/>
            <person name="Battley P.F."/>
            <person name="Fidler A.E."/>
            <person name="Prosdocimi F."/>
        </authorList>
    </citation>
    <scope>NUCLEOTIDE SEQUENCE [LARGE SCALE GENOMIC DNA]</scope>
</reference>
<name>A0A2I0TT04_LIMLA</name>